<dbReference type="EMBL" id="JMCC02000104">
    <property type="protein sequence ID" value="KIG13229.1"/>
    <property type="molecule type" value="Genomic_DNA"/>
</dbReference>
<protein>
    <submittedName>
        <fullName evidence="3">Uncharacterized protein</fullName>
    </submittedName>
</protein>
<feature type="transmembrane region" description="Helical" evidence="2">
    <location>
        <begin position="125"/>
        <end position="145"/>
    </location>
</feature>
<organism evidence="3 4">
    <name type="scientific">Enhygromyxa salina</name>
    <dbReference type="NCBI Taxonomy" id="215803"/>
    <lineage>
        <taxon>Bacteria</taxon>
        <taxon>Pseudomonadati</taxon>
        <taxon>Myxococcota</taxon>
        <taxon>Polyangia</taxon>
        <taxon>Nannocystales</taxon>
        <taxon>Nannocystaceae</taxon>
        <taxon>Enhygromyxa</taxon>
    </lineage>
</organism>
<evidence type="ECO:0000256" key="2">
    <source>
        <dbReference type="SAM" id="Phobius"/>
    </source>
</evidence>
<evidence type="ECO:0000256" key="1">
    <source>
        <dbReference type="SAM" id="MobiDB-lite"/>
    </source>
</evidence>
<dbReference type="Proteomes" id="UP000031599">
    <property type="component" value="Unassembled WGS sequence"/>
</dbReference>
<feature type="transmembrane region" description="Helical" evidence="2">
    <location>
        <begin position="95"/>
        <end position="113"/>
    </location>
</feature>
<feature type="compositionally biased region" description="Pro residues" evidence="1">
    <location>
        <begin position="1"/>
        <end position="28"/>
    </location>
</feature>
<dbReference type="AlphaFoldDB" id="A0A0C1Z6J9"/>
<evidence type="ECO:0000313" key="4">
    <source>
        <dbReference type="Proteomes" id="UP000031599"/>
    </source>
</evidence>
<reference evidence="3 4" key="1">
    <citation type="submission" date="2014-12" db="EMBL/GenBank/DDBJ databases">
        <title>Genome assembly of Enhygromyxa salina DSM 15201.</title>
        <authorList>
            <person name="Sharma G."/>
            <person name="Subramanian S."/>
        </authorList>
    </citation>
    <scope>NUCLEOTIDE SEQUENCE [LARGE SCALE GENOMIC DNA]</scope>
    <source>
        <strain evidence="3 4">DSM 15201</strain>
    </source>
</reference>
<name>A0A0C1Z6J9_9BACT</name>
<sequence length="299" mass="31206">MRPPIQRPVVQPAPEPAPEPAPASPPNTPASATPEAASSEPAPPPERVQPEAALPRFDDPTIPVAIDPIDPIDPIGLEPEPPPLRAIPFDGRGRLAIGGLLVGAGAATVASSIALEVDGAPPKYWAPMMAAGIGGTIVGSVLIVVGRRKLRSYREWESSLPRVNQSRKVSANGREALARAENSGQTESIPRQGLGLVAPACVLMIGGTILAVGGATLWQSQEFGVQFPWDYSLPAPEAALGIGIGSFVVGATLMGIGATRSKRFTTWRQDTSNPTARLHLTPIFGPIRGGAQLGLFSRF</sequence>
<feature type="transmembrane region" description="Helical" evidence="2">
    <location>
        <begin position="238"/>
        <end position="258"/>
    </location>
</feature>
<gene>
    <name evidence="3" type="ORF">DB30_00452</name>
</gene>
<evidence type="ECO:0000313" key="3">
    <source>
        <dbReference type="EMBL" id="KIG13229.1"/>
    </source>
</evidence>
<feature type="region of interest" description="Disordered" evidence="1">
    <location>
        <begin position="1"/>
        <end position="53"/>
    </location>
</feature>
<keyword evidence="2" id="KW-0472">Membrane</keyword>
<proteinExistence type="predicted"/>
<accession>A0A0C1Z6J9</accession>
<feature type="transmembrane region" description="Helical" evidence="2">
    <location>
        <begin position="194"/>
        <end position="218"/>
    </location>
</feature>
<keyword evidence="2" id="KW-1133">Transmembrane helix</keyword>
<comment type="caution">
    <text evidence="3">The sequence shown here is derived from an EMBL/GenBank/DDBJ whole genome shotgun (WGS) entry which is preliminary data.</text>
</comment>
<feature type="compositionally biased region" description="Low complexity" evidence="1">
    <location>
        <begin position="29"/>
        <end position="40"/>
    </location>
</feature>
<keyword evidence="2" id="KW-0812">Transmembrane</keyword>